<evidence type="ECO:0000256" key="1">
    <source>
        <dbReference type="SAM" id="Phobius"/>
    </source>
</evidence>
<organism evidence="2">
    <name type="scientific">marine sediment metagenome</name>
    <dbReference type="NCBI Taxonomy" id="412755"/>
    <lineage>
        <taxon>unclassified sequences</taxon>
        <taxon>metagenomes</taxon>
        <taxon>ecological metagenomes</taxon>
    </lineage>
</organism>
<protein>
    <submittedName>
        <fullName evidence="2">Uncharacterized protein</fullName>
    </submittedName>
</protein>
<name>X1NVP8_9ZZZZ</name>
<feature type="transmembrane region" description="Helical" evidence="1">
    <location>
        <begin position="6"/>
        <end position="25"/>
    </location>
</feature>
<keyword evidence="1" id="KW-0472">Membrane</keyword>
<dbReference type="PROSITE" id="PS51257">
    <property type="entry name" value="PROKAR_LIPOPROTEIN"/>
    <property type="match status" value="1"/>
</dbReference>
<dbReference type="EMBL" id="BARV01039738">
    <property type="protein sequence ID" value="GAI47683.1"/>
    <property type="molecule type" value="Genomic_DNA"/>
</dbReference>
<keyword evidence="1" id="KW-1133">Transmembrane helix</keyword>
<comment type="caution">
    <text evidence="2">The sequence shown here is derived from an EMBL/GenBank/DDBJ whole genome shotgun (WGS) entry which is preliminary data.</text>
</comment>
<reference evidence="2" key="1">
    <citation type="journal article" date="2014" name="Front. Microbiol.">
        <title>High frequency of phylogenetically diverse reductive dehalogenase-homologous genes in deep subseafloor sedimentary metagenomes.</title>
        <authorList>
            <person name="Kawai M."/>
            <person name="Futagami T."/>
            <person name="Toyoda A."/>
            <person name="Takaki Y."/>
            <person name="Nishi S."/>
            <person name="Hori S."/>
            <person name="Arai W."/>
            <person name="Tsubouchi T."/>
            <person name="Morono Y."/>
            <person name="Uchiyama I."/>
            <person name="Ito T."/>
            <person name="Fujiyama A."/>
            <person name="Inagaki F."/>
            <person name="Takami H."/>
        </authorList>
    </citation>
    <scope>NUCLEOTIDE SEQUENCE</scope>
    <source>
        <strain evidence="2">Expedition CK06-06</strain>
    </source>
</reference>
<evidence type="ECO:0000313" key="2">
    <source>
        <dbReference type="EMBL" id="GAI47683.1"/>
    </source>
</evidence>
<dbReference type="AlphaFoldDB" id="X1NVP8"/>
<gene>
    <name evidence="2" type="ORF">S06H3_60809</name>
</gene>
<accession>X1NVP8</accession>
<keyword evidence="1" id="KW-0812">Transmembrane</keyword>
<feature type="non-terminal residue" evidence="2">
    <location>
        <position position="112"/>
    </location>
</feature>
<proteinExistence type="predicted"/>
<sequence length="112" mass="12698">MKKTWIIAIVIAILLVVVGVSCWYLSEKSYLYPHEVFYKERNGEYKDGDAVKVIYGYAEIEATNIDSITVIVLYEDATKTSAPLPVYILKNDPYGTENLINQYFLSADFGVT</sequence>